<feature type="region of interest" description="Disordered" evidence="1">
    <location>
        <begin position="284"/>
        <end position="469"/>
    </location>
</feature>
<proteinExistence type="predicted"/>
<feature type="compositionally biased region" description="Polar residues" evidence="1">
    <location>
        <begin position="207"/>
        <end position="217"/>
    </location>
</feature>
<feature type="compositionally biased region" description="Basic and acidic residues" evidence="1">
    <location>
        <begin position="417"/>
        <end position="429"/>
    </location>
</feature>
<feature type="compositionally biased region" description="Acidic residues" evidence="1">
    <location>
        <begin position="343"/>
        <end position="360"/>
    </location>
</feature>
<dbReference type="AlphaFoldDB" id="A0A9W9P5D8"/>
<dbReference type="OrthoDB" id="5398515at2759"/>
<evidence type="ECO:0000313" key="3">
    <source>
        <dbReference type="Proteomes" id="UP001147733"/>
    </source>
</evidence>
<feature type="compositionally biased region" description="Pro residues" evidence="1">
    <location>
        <begin position="1"/>
        <end position="10"/>
    </location>
</feature>
<protein>
    <submittedName>
        <fullName evidence="2">Uncharacterized protein</fullName>
    </submittedName>
</protein>
<gene>
    <name evidence="2" type="ORF">N7469_004769</name>
</gene>
<dbReference type="RefSeq" id="XP_056503101.1">
    <property type="nucleotide sequence ID" value="XM_056643689.1"/>
</dbReference>
<feature type="region of interest" description="Disordered" evidence="1">
    <location>
        <begin position="1"/>
        <end position="237"/>
    </location>
</feature>
<accession>A0A9W9P5D8</accession>
<sequence>MAATPPPPSPSSLRTPAAPRHGAGYDQYEPYPTRQSARIANRRALMATEKTPEPVCSSSPSKSRSKQHARKYQTVEVDGDEFFSAPGKSAKSNNRHNPGASIPFIAFNDYDLTSRTSHSPKSRSRSTVNQALPTPAKTPSKRKISSLDISSASRTLFPPQSSSRNKKSTPLSLESFDGAGPSNEIQIYTDSRDRIPKPAANMETPFNAKSNQVSASGSAPAPKVGKRARKQDKMDDATVEYKSYEKYDHYGQNDLTDAEASESEEDEIARAGGMTMIFRGKKVFNKFGSPSDEGDDLGLFSARPDLLQDTDLSSVKSLSRSSIRPRRLFAEAAPKPRVAPQIEAEEEATDDEGHVEEEAEAQPHKESKSPYTPQSPEFPRAPGGSRNLRSAARYGGEVDVTPTATALIADNKRKRASPFDHWLRQKPTPDEVTSQSATPTKRGLRSGSPSAPTPKKTRSARSPVESQSA</sequence>
<dbReference type="Proteomes" id="UP001147733">
    <property type="component" value="Unassembled WGS sequence"/>
</dbReference>
<reference evidence="2" key="1">
    <citation type="submission" date="2022-11" db="EMBL/GenBank/DDBJ databases">
        <authorList>
            <person name="Petersen C."/>
        </authorList>
    </citation>
    <scope>NUCLEOTIDE SEQUENCE</scope>
    <source>
        <strain evidence="2">IBT 23319</strain>
    </source>
</reference>
<name>A0A9W9P5D8_PENCI</name>
<comment type="caution">
    <text evidence="2">The sequence shown here is derived from an EMBL/GenBank/DDBJ whole genome shotgun (WGS) entry which is preliminary data.</text>
</comment>
<dbReference type="GeneID" id="81382856"/>
<organism evidence="2 3">
    <name type="scientific">Penicillium citrinum</name>
    <dbReference type="NCBI Taxonomy" id="5077"/>
    <lineage>
        <taxon>Eukaryota</taxon>
        <taxon>Fungi</taxon>
        <taxon>Dikarya</taxon>
        <taxon>Ascomycota</taxon>
        <taxon>Pezizomycotina</taxon>
        <taxon>Eurotiomycetes</taxon>
        <taxon>Eurotiomycetidae</taxon>
        <taxon>Eurotiales</taxon>
        <taxon>Aspergillaceae</taxon>
        <taxon>Penicillium</taxon>
    </lineage>
</organism>
<feature type="compositionally biased region" description="Polar residues" evidence="1">
    <location>
        <begin position="147"/>
        <end position="172"/>
    </location>
</feature>
<feature type="compositionally biased region" description="Low complexity" evidence="1">
    <location>
        <begin position="313"/>
        <end position="322"/>
    </location>
</feature>
<evidence type="ECO:0000313" key="2">
    <source>
        <dbReference type="EMBL" id="KAJ5235601.1"/>
    </source>
</evidence>
<evidence type="ECO:0000256" key="1">
    <source>
        <dbReference type="SAM" id="MobiDB-lite"/>
    </source>
</evidence>
<reference evidence="2" key="2">
    <citation type="journal article" date="2023" name="IMA Fungus">
        <title>Comparative genomic study of the Penicillium genus elucidates a diverse pangenome and 15 lateral gene transfer events.</title>
        <authorList>
            <person name="Petersen C."/>
            <person name="Sorensen T."/>
            <person name="Nielsen M.R."/>
            <person name="Sondergaard T.E."/>
            <person name="Sorensen J.L."/>
            <person name="Fitzpatrick D.A."/>
            <person name="Frisvad J.C."/>
            <person name="Nielsen K.L."/>
        </authorList>
    </citation>
    <scope>NUCLEOTIDE SEQUENCE</scope>
    <source>
        <strain evidence="2">IBT 23319</strain>
    </source>
</reference>
<dbReference type="EMBL" id="JAPQKT010000003">
    <property type="protein sequence ID" value="KAJ5235601.1"/>
    <property type="molecule type" value="Genomic_DNA"/>
</dbReference>
<feature type="compositionally biased region" description="Low complexity" evidence="1">
    <location>
        <begin position="11"/>
        <end position="20"/>
    </location>
</feature>
<keyword evidence="3" id="KW-1185">Reference proteome</keyword>